<dbReference type="InParanoid" id="A0A212PY51"/>
<evidence type="ECO:0000259" key="7">
    <source>
        <dbReference type="Pfam" id="PF08544"/>
    </source>
</evidence>
<organism evidence="8 9">
    <name type="scientific">Thermoflexus hugenholtzii JAD2</name>
    <dbReference type="NCBI Taxonomy" id="877466"/>
    <lineage>
        <taxon>Bacteria</taxon>
        <taxon>Bacillati</taxon>
        <taxon>Chloroflexota</taxon>
        <taxon>Thermoflexia</taxon>
        <taxon>Thermoflexales</taxon>
        <taxon>Thermoflexaceae</taxon>
        <taxon>Thermoflexus</taxon>
    </lineage>
</organism>
<keyword evidence="4" id="KW-0067">ATP-binding</keyword>
<dbReference type="SUPFAM" id="SSF54211">
    <property type="entry name" value="Ribosomal protein S5 domain 2-like"/>
    <property type="match status" value="1"/>
</dbReference>
<dbReference type="Pfam" id="PF08544">
    <property type="entry name" value="GHMP_kinases_C"/>
    <property type="match status" value="1"/>
</dbReference>
<comment type="similarity">
    <text evidence="5">Belongs to the GHMP kinase family.</text>
</comment>
<dbReference type="Gene3D" id="3.30.230.120">
    <property type="match status" value="1"/>
</dbReference>
<dbReference type="InterPro" id="IPR020568">
    <property type="entry name" value="Ribosomal_Su5_D2-typ_SF"/>
</dbReference>
<dbReference type="OrthoDB" id="9812992at2"/>
<dbReference type="EMBL" id="FYEK01000003">
    <property type="protein sequence ID" value="SNB51943.1"/>
    <property type="molecule type" value="Genomic_DNA"/>
</dbReference>
<dbReference type="Proteomes" id="UP000197025">
    <property type="component" value="Unassembled WGS sequence"/>
</dbReference>
<evidence type="ECO:0000313" key="8">
    <source>
        <dbReference type="EMBL" id="SNB51943.1"/>
    </source>
</evidence>
<dbReference type="AlphaFoldDB" id="A0A212PY51"/>
<dbReference type="GO" id="GO:0050201">
    <property type="term" value="F:fucokinase activity"/>
    <property type="evidence" value="ECO:0007669"/>
    <property type="project" value="TreeGrafter"/>
</dbReference>
<accession>A0A212PY51</accession>
<dbReference type="RefSeq" id="WP_088570000.1">
    <property type="nucleotide sequence ID" value="NZ_FYEK01000003.1"/>
</dbReference>
<evidence type="ECO:0000256" key="4">
    <source>
        <dbReference type="ARBA" id="ARBA00022840"/>
    </source>
</evidence>
<evidence type="ECO:0000259" key="6">
    <source>
        <dbReference type="Pfam" id="PF00288"/>
    </source>
</evidence>
<evidence type="ECO:0000313" key="9">
    <source>
        <dbReference type="Proteomes" id="UP000197025"/>
    </source>
</evidence>
<dbReference type="GO" id="GO:0005524">
    <property type="term" value="F:ATP binding"/>
    <property type="evidence" value="ECO:0007669"/>
    <property type="project" value="UniProtKB-KW"/>
</dbReference>
<dbReference type="PANTHER" id="PTHR32463:SF0">
    <property type="entry name" value="L-FUCOSE KINASE"/>
    <property type="match status" value="1"/>
</dbReference>
<evidence type="ECO:0000256" key="3">
    <source>
        <dbReference type="ARBA" id="ARBA00022777"/>
    </source>
</evidence>
<dbReference type="SUPFAM" id="SSF55060">
    <property type="entry name" value="GHMP Kinase, C-terminal domain"/>
    <property type="match status" value="1"/>
</dbReference>
<dbReference type="PRINTS" id="PR00960">
    <property type="entry name" value="LMBPPROTEIN"/>
</dbReference>
<sequence>MLLIARAPVRISFAGGGTDLPAYFMRYGGQVLSVTLNRYVYTILSPAPRAAHLISANYSLFHQYAPDRDAMWDGNLSLPRAILEAFGSPGGIDLFIAAQVPPGTGLGSSGSLAVSMIAALAAWSGWSLSRAEIAELACQIEIERLGMPVGKQDQYAAAFGGLNRIRFDPHGVTVERVHLAPEIRQALERRLRLFYTGQARPSSRILKAQQQATAEEDPQVLRRLHLLKVLVEDMEECLTMGNLDGFGRLLHEAWTLKRGLASPISNDFIDRCYAASREAGALGGKITGAGGGGFLLLYCPEDAIERVTETMTRMGLKPMDVAFDDEGVQVFRVE</sequence>
<dbReference type="PANTHER" id="PTHR32463">
    <property type="entry name" value="L-FUCOSE KINASE"/>
    <property type="match status" value="1"/>
</dbReference>
<reference evidence="9" key="1">
    <citation type="submission" date="2017-06" db="EMBL/GenBank/DDBJ databases">
        <authorList>
            <person name="Varghese N."/>
            <person name="Submissions S."/>
        </authorList>
    </citation>
    <scope>NUCLEOTIDE SEQUENCE [LARGE SCALE GENOMIC DNA]</scope>
    <source>
        <strain evidence="9">JAD2</strain>
    </source>
</reference>
<feature type="domain" description="GHMP kinase C-terminal" evidence="7">
    <location>
        <begin position="238"/>
        <end position="313"/>
    </location>
</feature>
<protein>
    <submittedName>
        <fullName evidence="8">D-glycero-alpha-D-manno-heptose-7-phosphate kinase</fullName>
    </submittedName>
</protein>
<feature type="domain" description="GHMP kinase N-terminal" evidence="6">
    <location>
        <begin position="81"/>
        <end position="161"/>
    </location>
</feature>
<name>A0A212PY51_9CHLR</name>
<dbReference type="InterPro" id="IPR036554">
    <property type="entry name" value="GHMP_kinase_C_sf"/>
</dbReference>
<dbReference type="InterPro" id="IPR006203">
    <property type="entry name" value="GHMP_knse_ATP-bd_CS"/>
</dbReference>
<evidence type="ECO:0000256" key="5">
    <source>
        <dbReference type="ARBA" id="ARBA00038121"/>
    </source>
</evidence>
<keyword evidence="9" id="KW-1185">Reference proteome</keyword>
<gene>
    <name evidence="8" type="ORF">SAMN02746019_00022170</name>
</gene>
<evidence type="ECO:0000256" key="2">
    <source>
        <dbReference type="ARBA" id="ARBA00022741"/>
    </source>
</evidence>
<keyword evidence="1" id="KW-0808">Transferase</keyword>
<evidence type="ECO:0000256" key="1">
    <source>
        <dbReference type="ARBA" id="ARBA00022679"/>
    </source>
</evidence>
<dbReference type="InterPro" id="IPR014606">
    <property type="entry name" value="Heptose_7-P_kinase"/>
</dbReference>
<dbReference type="PROSITE" id="PS00627">
    <property type="entry name" value="GHMP_KINASES_ATP"/>
    <property type="match status" value="1"/>
</dbReference>
<dbReference type="InterPro" id="IPR013750">
    <property type="entry name" value="GHMP_kinase_C_dom"/>
</dbReference>
<dbReference type="InterPro" id="IPR052203">
    <property type="entry name" value="GHMP_Kinase-Related"/>
</dbReference>
<dbReference type="InterPro" id="IPR001174">
    <property type="entry name" value="HddA/FKP"/>
</dbReference>
<dbReference type="PIRSF" id="PIRSF036406">
    <property type="entry name" value="Hept_kin"/>
    <property type="match status" value="1"/>
</dbReference>
<dbReference type="InterPro" id="IPR006204">
    <property type="entry name" value="GHMP_kinase_N_dom"/>
</dbReference>
<proteinExistence type="inferred from homology"/>
<dbReference type="Pfam" id="PF00288">
    <property type="entry name" value="GHMP_kinases_N"/>
    <property type="match status" value="1"/>
</dbReference>
<keyword evidence="2" id="KW-0547">Nucleotide-binding</keyword>
<dbReference type="GO" id="GO:0042352">
    <property type="term" value="P:GDP-L-fucose salvage"/>
    <property type="evidence" value="ECO:0007669"/>
    <property type="project" value="TreeGrafter"/>
</dbReference>
<keyword evidence="3 8" id="KW-0418">Kinase</keyword>